<evidence type="ECO:0000313" key="1">
    <source>
        <dbReference type="Proteomes" id="UP000887580"/>
    </source>
</evidence>
<proteinExistence type="predicted"/>
<sequence length="643" mass="75024">MFLFVILVISTAIIIIFSNSSFLNVKYILKKILPHDVKPLRLNPTYIPKIKSFLPSNESEIWLDFCDIQDHDPWDPTIMEYIKPEKDHLLNCTPTILQHSKLINGQLFIYLSDEISCKMRCLFPKSDWDLEYGNWIKVINGTKPECDVIEIECQNIETNKTIYKYLHSQIYRPSSLPLNLNPKPQEKFDVHIIVFDSVGESQFIRSMPKTFYTLQEYYEAVTFRHLNKIGYNSHPNAFAFLLGKMYGVIPRSPFSRGHIGDYKSRDEACKTPLDKEQFIGFRYKDDGYVTMMAEDWANGAFMWPNCAGFQKTPMDHYMKPFQLRFENGKYISPDLHKIIHKDSCRDYHYDIFEYLQKFLKAYQDKPKFSISWISYLTHDYQNALSSADDYFYHFFNNTKKDFQNSYVFFMGDHGLRFGKVREMLIGEIEDNNPFLFLSVPKPLRAALIPQLRKNSKELITHFDIYATLNEIPQPSNPRTPKPLIHGNSLFRPLPQPRTCESLKIPFEYCICRLKKTQLPKENIIAIPAAKLIIDQINYELYNSNYTRDICSELTLDESEDIIVEDFGGEQIQRVYKITFYTLPGGGKFWGIVSYDPKSKEFNIISTKFSRLDSYGSKSKCASTSDLASYCFCMDQSISSPKLS</sequence>
<dbReference type="WBParaSite" id="PS1159_v2.g3814.t1">
    <property type="protein sequence ID" value="PS1159_v2.g3814.t1"/>
    <property type="gene ID" value="PS1159_v2.g3814"/>
</dbReference>
<reference evidence="2" key="1">
    <citation type="submission" date="2022-11" db="UniProtKB">
        <authorList>
            <consortium name="WormBaseParasite"/>
        </authorList>
    </citation>
    <scope>IDENTIFICATION</scope>
</reference>
<accession>A0AC35GCX3</accession>
<protein>
    <submittedName>
        <fullName evidence="2">Sulfatase N-terminal domain-containing protein</fullName>
    </submittedName>
</protein>
<organism evidence="1 2">
    <name type="scientific">Panagrolaimus sp. PS1159</name>
    <dbReference type="NCBI Taxonomy" id="55785"/>
    <lineage>
        <taxon>Eukaryota</taxon>
        <taxon>Metazoa</taxon>
        <taxon>Ecdysozoa</taxon>
        <taxon>Nematoda</taxon>
        <taxon>Chromadorea</taxon>
        <taxon>Rhabditida</taxon>
        <taxon>Tylenchina</taxon>
        <taxon>Panagrolaimomorpha</taxon>
        <taxon>Panagrolaimoidea</taxon>
        <taxon>Panagrolaimidae</taxon>
        <taxon>Panagrolaimus</taxon>
    </lineage>
</organism>
<name>A0AC35GCX3_9BILA</name>
<dbReference type="Proteomes" id="UP000887580">
    <property type="component" value="Unplaced"/>
</dbReference>
<evidence type="ECO:0000313" key="2">
    <source>
        <dbReference type="WBParaSite" id="PS1159_v2.g3814.t1"/>
    </source>
</evidence>